<comment type="caution">
    <text evidence="2">The sequence shown here is derived from an EMBL/GenBank/DDBJ whole genome shotgun (WGS) entry which is preliminary data.</text>
</comment>
<proteinExistence type="predicted"/>
<keyword evidence="3" id="KW-1185">Reference proteome</keyword>
<gene>
    <name evidence="2" type="ORF">Cadr_000019531</name>
</gene>
<reference evidence="2 3" key="1">
    <citation type="journal article" date="2019" name="Mol. Ecol. Resour.">
        <title>Improving Illumina assemblies with Hi-C and long reads: an example with the North African dromedary.</title>
        <authorList>
            <person name="Elbers J.P."/>
            <person name="Rogers M.F."/>
            <person name="Perelman P.L."/>
            <person name="Proskuryakova A.A."/>
            <person name="Serdyukova N.A."/>
            <person name="Johnson W.E."/>
            <person name="Horin P."/>
            <person name="Corander J."/>
            <person name="Murphy D."/>
            <person name="Burger P.A."/>
        </authorList>
    </citation>
    <scope>NUCLEOTIDE SEQUENCE [LARGE SCALE GENOMIC DNA]</scope>
    <source>
        <strain evidence="2">Drom800</strain>
        <tissue evidence="2">Blood</tissue>
    </source>
</reference>
<dbReference type="AlphaFoldDB" id="A0A5N4D2R0"/>
<evidence type="ECO:0000259" key="1">
    <source>
        <dbReference type="Pfam" id="PF21166"/>
    </source>
</evidence>
<accession>A0A5N4D2R0</accession>
<dbReference type="Pfam" id="PF21166">
    <property type="entry name" value="LSM12_LSM"/>
    <property type="match status" value="1"/>
</dbReference>
<protein>
    <submittedName>
        <fullName evidence="2">Protein LSM12-like protein</fullName>
    </submittedName>
</protein>
<dbReference type="EMBL" id="JWIN03000016">
    <property type="protein sequence ID" value="KAB1265403.1"/>
    <property type="molecule type" value="Genomic_DNA"/>
</dbReference>
<dbReference type="PANTHER" id="PTHR13542">
    <property type="entry name" value="LSM12 HOMOLOG"/>
    <property type="match status" value="1"/>
</dbReference>
<name>A0A5N4D2R0_CAMDR</name>
<feature type="domain" description="LSM12 LSM" evidence="1">
    <location>
        <begin position="7"/>
        <end position="42"/>
    </location>
</feature>
<evidence type="ECO:0000313" key="2">
    <source>
        <dbReference type="EMBL" id="KAB1265403.1"/>
    </source>
</evidence>
<dbReference type="InterPro" id="IPR048478">
    <property type="entry name" value="LSM12_LSM"/>
</dbReference>
<organism evidence="2 3">
    <name type="scientific">Camelus dromedarius</name>
    <name type="common">Dromedary</name>
    <name type="synonym">Arabian camel</name>
    <dbReference type="NCBI Taxonomy" id="9838"/>
    <lineage>
        <taxon>Eukaryota</taxon>
        <taxon>Metazoa</taxon>
        <taxon>Chordata</taxon>
        <taxon>Craniata</taxon>
        <taxon>Vertebrata</taxon>
        <taxon>Euteleostomi</taxon>
        <taxon>Mammalia</taxon>
        <taxon>Eutheria</taxon>
        <taxon>Laurasiatheria</taxon>
        <taxon>Artiodactyla</taxon>
        <taxon>Tylopoda</taxon>
        <taxon>Camelidae</taxon>
        <taxon>Camelus</taxon>
    </lineage>
</organism>
<evidence type="ECO:0000313" key="3">
    <source>
        <dbReference type="Proteomes" id="UP000299084"/>
    </source>
</evidence>
<dbReference type="InterPro" id="IPR039683">
    <property type="entry name" value="Lsm12-like"/>
</dbReference>
<dbReference type="CDD" id="cd01735">
    <property type="entry name" value="LSm12_N"/>
    <property type="match status" value="1"/>
</dbReference>
<sequence length="118" mass="12843">MAAPPGEYFSVGSQVSCRTCQEQRLQGEVVAFDYQSKMLALSILPYTEPEAGPACIALLAPIFLNFIFSPECPSSSGKPNHADILLINLQYVSEVEIINDRTETPPPLASLNVSKVRT</sequence>
<dbReference type="Proteomes" id="UP000299084">
    <property type="component" value="Unassembled WGS sequence"/>
</dbReference>